<organism evidence="2 3">
    <name type="scientific">Oceanobacillus picturae</name>
    <dbReference type="NCBI Taxonomy" id="171693"/>
    <lineage>
        <taxon>Bacteria</taxon>
        <taxon>Bacillati</taxon>
        <taxon>Bacillota</taxon>
        <taxon>Bacilli</taxon>
        <taxon>Bacillales</taxon>
        <taxon>Bacillaceae</taxon>
        <taxon>Oceanobacillus</taxon>
    </lineage>
</organism>
<dbReference type="Proteomes" id="UP000052946">
    <property type="component" value="Unassembled WGS sequence"/>
</dbReference>
<gene>
    <name evidence="2" type="ORF">OPHB3_0321</name>
</gene>
<dbReference type="SUPFAM" id="SSF46785">
    <property type="entry name" value="Winged helix' DNA-binding domain"/>
    <property type="match status" value="1"/>
</dbReference>
<dbReference type="InterPro" id="IPR036388">
    <property type="entry name" value="WH-like_DNA-bd_sf"/>
</dbReference>
<comment type="caution">
    <text evidence="2">The sequence shown here is derived from an EMBL/GenBank/DDBJ whole genome shotgun (WGS) entry which is preliminary data.</text>
</comment>
<dbReference type="InterPro" id="IPR036390">
    <property type="entry name" value="WH_DNA-bd_sf"/>
</dbReference>
<evidence type="ECO:0000313" key="3">
    <source>
        <dbReference type="Proteomes" id="UP000052946"/>
    </source>
</evidence>
<dbReference type="Pfam" id="PF03551">
    <property type="entry name" value="PadR"/>
    <property type="match status" value="1"/>
</dbReference>
<sequence length="168" mass="19394">MSVKYGILTSLYLQKNHGYELKLELESLLGTKGKINPGQIYTTLDRLIRDLLVSSVGRDDQERKLYEITAEGQKELESWLLDPVPYNSSKADFHFKWSCARKIAFDQEKKMLNQQKTIIMKDVMELTKLKTGSLLNGDETQYLLITGTLLHLEADLNWINQVENRNQS</sequence>
<dbReference type="PANTHER" id="PTHR43252:SF6">
    <property type="entry name" value="NEGATIVE TRANSCRIPTION REGULATOR PADR"/>
    <property type="match status" value="1"/>
</dbReference>
<dbReference type="InterPro" id="IPR005149">
    <property type="entry name" value="Tscrpt_reg_PadR_N"/>
</dbReference>
<dbReference type="PANTHER" id="PTHR43252">
    <property type="entry name" value="TRANSCRIPTIONAL REGULATOR YQJI"/>
    <property type="match status" value="1"/>
</dbReference>
<name>A0A0U9H8D7_9BACI</name>
<evidence type="ECO:0000259" key="1">
    <source>
        <dbReference type="Pfam" id="PF03551"/>
    </source>
</evidence>
<feature type="domain" description="Transcription regulator PadR N-terminal" evidence="1">
    <location>
        <begin position="7"/>
        <end position="77"/>
    </location>
</feature>
<protein>
    <submittedName>
        <fullName evidence="2">Lineage-specific thermal regulator protein</fullName>
    </submittedName>
</protein>
<dbReference type="AlphaFoldDB" id="A0A0U9H8D7"/>
<proteinExistence type="predicted"/>
<dbReference type="Gene3D" id="1.10.10.10">
    <property type="entry name" value="Winged helix-like DNA-binding domain superfamily/Winged helix DNA-binding domain"/>
    <property type="match status" value="1"/>
</dbReference>
<dbReference type="EMBL" id="BBXV01000006">
    <property type="protein sequence ID" value="GAQ16404.1"/>
    <property type="molecule type" value="Genomic_DNA"/>
</dbReference>
<reference evidence="2 3" key="2">
    <citation type="journal article" date="2016" name="Genome Announc.">
        <title>Draft Genome Sequence of Oceanobacillus picturae Heshi-B3, Isolated from Fermented Rice Bran in a Traditional Japanese Seafood Dish.</title>
        <authorList>
            <person name="Akuzawa S."/>
            <person name="Nagaoka J."/>
            <person name="Kanekatsu M."/>
            <person name="Kanesaki Y."/>
            <person name="Suzuki T."/>
        </authorList>
    </citation>
    <scope>NUCLEOTIDE SEQUENCE [LARGE SCALE GENOMIC DNA]</scope>
    <source>
        <strain evidence="2 3">Heshi-B3</strain>
    </source>
</reference>
<reference evidence="3" key="1">
    <citation type="submission" date="2015-07" db="EMBL/GenBank/DDBJ databases">
        <title>Draft Genome Sequence of Oceanobacillus picturae Heshi-B3 that Was Isolated from Fermented Rice Bran with Aging Salted Mackerel, Which Was Named Heshiko as Traditional Fermented Seafood in Japan.</title>
        <authorList>
            <person name="Akuzawa S."/>
            <person name="Nakagawa J."/>
            <person name="Kanekatsu T."/>
            <person name="Kanesaki Y."/>
            <person name="Suzuki T."/>
        </authorList>
    </citation>
    <scope>NUCLEOTIDE SEQUENCE [LARGE SCALE GENOMIC DNA]</scope>
    <source>
        <strain evidence="3">Heshi-B3</strain>
    </source>
</reference>
<dbReference type="OrthoDB" id="9783723at2"/>
<evidence type="ECO:0000313" key="2">
    <source>
        <dbReference type="EMBL" id="GAQ16404.1"/>
    </source>
</evidence>
<accession>A0A0U9H8D7</accession>
<dbReference type="RefSeq" id="WP_058949175.1">
    <property type="nucleotide sequence ID" value="NZ_BBXV01000006.1"/>
</dbReference>